<name>A0A2N3L499_9PROT</name>
<comment type="caution">
    <text evidence="2">The sequence shown here is derived from an EMBL/GenBank/DDBJ whole genome shotgun (WGS) entry which is preliminary data.</text>
</comment>
<feature type="transmembrane region" description="Helical" evidence="1">
    <location>
        <begin position="35"/>
        <end position="53"/>
    </location>
</feature>
<organism evidence="2 3">
    <name type="scientific">Thalassospira lohafexi</name>
    <dbReference type="NCBI Taxonomy" id="744227"/>
    <lineage>
        <taxon>Bacteria</taxon>
        <taxon>Pseudomonadati</taxon>
        <taxon>Pseudomonadota</taxon>
        <taxon>Alphaproteobacteria</taxon>
        <taxon>Rhodospirillales</taxon>
        <taxon>Thalassospiraceae</taxon>
        <taxon>Thalassospira</taxon>
    </lineage>
</organism>
<keyword evidence="3" id="KW-1185">Reference proteome</keyword>
<keyword evidence="1" id="KW-0472">Membrane</keyword>
<evidence type="ECO:0000313" key="2">
    <source>
        <dbReference type="EMBL" id="PKR57654.1"/>
    </source>
</evidence>
<evidence type="ECO:0000313" key="3">
    <source>
        <dbReference type="Proteomes" id="UP000233332"/>
    </source>
</evidence>
<evidence type="ECO:0000256" key="1">
    <source>
        <dbReference type="SAM" id="Phobius"/>
    </source>
</evidence>
<feature type="transmembrane region" description="Helical" evidence="1">
    <location>
        <begin position="12"/>
        <end position="29"/>
    </location>
</feature>
<gene>
    <name evidence="2" type="ORF">COO92_12795</name>
</gene>
<keyword evidence="1" id="KW-1133">Transmembrane helix</keyword>
<dbReference type="Proteomes" id="UP000233332">
    <property type="component" value="Unassembled WGS sequence"/>
</dbReference>
<proteinExistence type="predicted"/>
<protein>
    <submittedName>
        <fullName evidence="2">Uncharacterized protein</fullName>
    </submittedName>
</protein>
<keyword evidence="1" id="KW-0812">Transmembrane</keyword>
<dbReference type="RefSeq" id="WP_101302683.1">
    <property type="nucleotide sequence ID" value="NZ_NXGX01000005.1"/>
</dbReference>
<reference evidence="2 3" key="1">
    <citation type="submission" date="2017-09" db="EMBL/GenBank/DDBJ databases">
        <title>Biodiversity and function of Thalassospira species in the particle-attached aromatic-hydrocarbon-degrading consortia from the surface seawater of the China South Sea.</title>
        <authorList>
            <person name="Dong C."/>
            <person name="Lai Q."/>
            <person name="Shao Z."/>
        </authorList>
    </citation>
    <scope>NUCLEOTIDE SEQUENCE [LARGE SCALE GENOMIC DNA]</scope>
    <source>
        <strain evidence="2 3">139Z-12</strain>
    </source>
</reference>
<accession>A0A2N3L499</accession>
<dbReference type="AlphaFoldDB" id="A0A2N3L499"/>
<sequence>MTGDTLNRAMALLAFVILTGFVAILIAYVPRWDLAIMSIIMLVLAGWDFWHMAMGNKSDHH</sequence>
<dbReference type="EMBL" id="NXGX01000005">
    <property type="protein sequence ID" value="PKR57654.1"/>
    <property type="molecule type" value="Genomic_DNA"/>
</dbReference>